<dbReference type="AlphaFoldDB" id="A0A3B5A470"/>
<reference evidence="1" key="1">
    <citation type="submission" date="2023-09" db="UniProtKB">
        <authorList>
            <consortium name="Ensembl"/>
        </authorList>
    </citation>
    <scope>IDENTIFICATION</scope>
</reference>
<protein>
    <recommendedName>
        <fullName evidence="2">Reverse transcriptase domain-containing protein</fullName>
    </recommendedName>
</protein>
<evidence type="ECO:0000313" key="1">
    <source>
        <dbReference type="Ensembl" id="ENSSPAP00000016048.1"/>
    </source>
</evidence>
<dbReference type="GeneTree" id="ENSGT00940000163630"/>
<sequence>MLSRWFTIQRGIRQDDLQLAFLFIMYIDVLAAAIRQKKNISRVQIEGEVYKLALNADDIIIYFTQPEKSLPKLMETIYLGVNISNNLGDLFTMNYGILENKIRMDMNRWKIPKRCIVKIELIIMTIKVWCTRPGGHEFLFFFAWLSHWNVAAKRIIVPDGCGNKGYPEPFSPAAQ</sequence>
<dbReference type="PANTHER" id="PTHR31635:SF196">
    <property type="entry name" value="REVERSE TRANSCRIPTASE DOMAIN-CONTAINING PROTEIN-RELATED"/>
    <property type="match status" value="1"/>
</dbReference>
<evidence type="ECO:0008006" key="2">
    <source>
        <dbReference type="Google" id="ProtNLM"/>
    </source>
</evidence>
<dbReference type="Ensembl" id="ENSSPAT00000016307.1">
    <property type="protein sequence ID" value="ENSSPAP00000016048.1"/>
    <property type="gene ID" value="ENSSPAG00000012089.1"/>
</dbReference>
<accession>A0A3B5A470</accession>
<proteinExistence type="predicted"/>
<dbReference type="PANTHER" id="PTHR31635">
    <property type="entry name" value="REVERSE TRANSCRIPTASE DOMAIN-CONTAINING PROTEIN-RELATED"/>
    <property type="match status" value="1"/>
</dbReference>
<organism evidence="1">
    <name type="scientific">Stegastes partitus</name>
    <name type="common">bicolor damselfish</name>
    <dbReference type="NCBI Taxonomy" id="144197"/>
    <lineage>
        <taxon>Eukaryota</taxon>
        <taxon>Metazoa</taxon>
        <taxon>Chordata</taxon>
        <taxon>Craniata</taxon>
        <taxon>Vertebrata</taxon>
        <taxon>Euteleostomi</taxon>
        <taxon>Actinopterygii</taxon>
        <taxon>Neopterygii</taxon>
        <taxon>Teleostei</taxon>
        <taxon>Neoteleostei</taxon>
        <taxon>Acanthomorphata</taxon>
        <taxon>Ovalentaria</taxon>
        <taxon>Pomacentridae</taxon>
        <taxon>Stegastes</taxon>
    </lineage>
</organism>
<name>A0A3B5A470_9TELE</name>